<keyword evidence="1" id="KW-0058">Aromatic hydrocarbons catabolism</keyword>
<reference evidence="3" key="1">
    <citation type="submission" date="2019-04" db="EMBL/GenBank/DDBJ databases">
        <title>Genome sequence of Pseudomonas putida 1290, an auxin catabolizing strain.</title>
        <authorList>
            <person name="Laird T.S."/>
            <person name="Leveau J.H.J."/>
        </authorList>
    </citation>
    <scope>NUCLEOTIDE SEQUENCE [LARGE SCALE GENOMIC DNA]</scope>
    <source>
        <strain evidence="3">1290</strain>
    </source>
</reference>
<gene>
    <name evidence="2" type="ORF">E6B08_18980</name>
</gene>
<sequence length="269" mass="29204">MSPRVRRGRLKRSDTLNTAVNPTRLAQLIVDAQRQGNALGELDEALYPKDFTAAYQTQQAIFDLRGITPGGWKIGSKSHTGPVQGSPLPAECVHTQAASFKRTDYAPAALELEIAFRFNRDFAPREQAYSDEEVLGSIGEMAAAVEIVASRFAAWPKVEPLTQLADLLNHGALIVGAFVPYRADFPFAQPSLEFLFNDQSIVPGTAANPAGDPRRLLPWLVNHHTGQGRTLSKDLVITTGSFTGMYIPKTQGKVAGVIEGLPPVTLDIQ</sequence>
<dbReference type="AlphaFoldDB" id="A0A4D6XGP0"/>
<dbReference type="Gene3D" id="3.90.850.10">
    <property type="entry name" value="Fumarylacetoacetase-like, C-terminal domain"/>
    <property type="match status" value="1"/>
</dbReference>
<dbReference type="SUPFAM" id="SSF56529">
    <property type="entry name" value="FAH"/>
    <property type="match status" value="1"/>
</dbReference>
<dbReference type="Proteomes" id="UP000298551">
    <property type="component" value="Chromosome"/>
</dbReference>
<proteinExistence type="predicted"/>
<dbReference type="EMBL" id="CP039371">
    <property type="protein sequence ID" value="QCI13321.1"/>
    <property type="molecule type" value="Genomic_DNA"/>
</dbReference>
<organism evidence="2 3">
    <name type="scientific">Pseudomonas putida</name>
    <name type="common">Arthrobacter siderocapsulatus</name>
    <dbReference type="NCBI Taxonomy" id="303"/>
    <lineage>
        <taxon>Bacteria</taxon>
        <taxon>Pseudomonadati</taxon>
        <taxon>Pseudomonadota</taxon>
        <taxon>Gammaproteobacteria</taxon>
        <taxon>Pseudomonadales</taxon>
        <taxon>Pseudomonadaceae</taxon>
        <taxon>Pseudomonas</taxon>
    </lineage>
</organism>
<dbReference type="PANTHER" id="PTHR30143">
    <property type="entry name" value="ACID HYDRATASE"/>
    <property type="match status" value="1"/>
</dbReference>
<accession>A0A4D6XGP0</accession>
<dbReference type="GO" id="GO:0008684">
    <property type="term" value="F:2-oxopent-4-enoate hydratase activity"/>
    <property type="evidence" value="ECO:0007669"/>
    <property type="project" value="TreeGrafter"/>
</dbReference>
<dbReference type="InterPro" id="IPR036663">
    <property type="entry name" value="Fumarylacetoacetase_C_sf"/>
</dbReference>
<evidence type="ECO:0000313" key="2">
    <source>
        <dbReference type="EMBL" id="QCI13321.1"/>
    </source>
</evidence>
<protein>
    <submittedName>
        <fullName evidence="2">2-keto-4-pentenoate hydratase</fullName>
    </submittedName>
</protein>
<dbReference type="OrthoDB" id="9792137at2"/>
<dbReference type="GO" id="GO:0005737">
    <property type="term" value="C:cytoplasm"/>
    <property type="evidence" value="ECO:0007669"/>
    <property type="project" value="TreeGrafter"/>
</dbReference>
<dbReference type="InterPro" id="IPR050772">
    <property type="entry name" value="Hydratase-Decarb/MhpD_sf"/>
</dbReference>
<name>A0A4D6XGP0_PSEPU</name>
<evidence type="ECO:0000313" key="3">
    <source>
        <dbReference type="Proteomes" id="UP000298551"/>
    </source>
</evidence>
<dbReference type="PANTHER" id="PTHR30143:SF0">
    <property type="entry name" value="2-KETO-4-PENTENOATE HYDRATASE"/>
    <property type="match status" value="1"/>
</dbReference>
<evidence type="ECO:0000256" key="1">
    <source>
        <dbReference type="ARBA" id="ARBA00022797"/>
    </source>
</evidence>